<dbReference type="InterPro" id="IPR005515">
    <property type="entry name" value="VOMI"/>
</dbReference>
<feature type="chain" id="PRO_5045074333" evidence="1">
    <location>
        <begin position="23"/>
        <end position="188"/>
    </location>
</feature>
<organism evidence="2 3">
    <name type="scientific">Gekko japonicus</name>
    <name type="common">Schlegel's Japanese gecko</name>
    <dbReference type="NCBI Taxonomy" id="146911"/>
    <lineage>
        <taxon>Eukaryota</taxon>
        <taxon>Metazoa</taxon>
        <taxon>Chordata</taxon>
        <taxon>Craniata</taxon>
        <taxon>Vertebrata</taxon>
        <taxon>Euteleostomi</taxon>
        <taxon>Lepidosauria</taxon>
        <taxon>Squamata</taxon>
        <taxon>Bifurcata</taxon>
        <taxon>Gekkota</taxon>
        <taxon>Gekkonidae</taxon>
        <taxon>Gekkoninae</taxon>
        <taxon>Gekko</taxon>
    </lineage>
</organism>
<dbReference type="GeneID" id="107107126"/>
<dbReference type="SUPFAM" id="SSF51092">
    <property type="entry name" value="Vitelline membrane outer protein-I (VMO-I)"/>
    <property type="match status" value="1"/>
</dbReference>
<keyword evidence="1" id="KW-0732">Signal</keyword>
<dbReference type="PANTHER" id="PTHR18841">
    <property type="entry name" value="VITELLINE MEMBRANE OUTER LAYER PROTEIN I-RELATED"/>
    <property type="match status" value="1"/>
</dbReference>
<protein>
    <submittedName>
        <fullName evidence="3">Vitelline membrane outer layer protein 1-like</fullName>
    </submittedName>
</protein>
<sequence length="188" mass="20533">MQLTSPTVFFLLLSCCLWDVESKNVASVISVTNGGQWGEWGERKVCRTSEAKGFSLKVQLGQGSFSDDTSLNGIRLICTDDSVITSAVGKYGTWLDAHYCPSGFLASFSLRVSKERLFDNMAANNIKFKCTDGSELEGNGLAWGEYGKWSKSCEEAGICGIQTKVDTHKGIFSLDNTGLNDVKFFCCT</sequence>
<evidence type="ECO:0000256" key="1">
    <source>
        <dbReference type="SAM" id="SignalP"/>
    </source>
</evidence>
<proteinExistence type="predicted"/>
<evidence type="ECO:0000313" key="2">
    <source>
        <dbReference type="Proteomes" id="UP000694871"/>
    </source>
</evidence>
<dbReference type="RefSeq" id="XP_015262858.1">
    <property type="nucleotide sequence ID" value="XM_015407372.1"/>
</dbReference>
<dbReference type="Pfam" id="PF03762">
    <property type="entry name" value="VOMI"/>
    <property type="match status" value="1"/>
</dbReference>
<name>A0ABM1JN21_GEKJA</name>
<accession>A0ABM1JN21</accession>
<dbReference type="Proteomes" id="UP000694871">
    <property type="component" value="Unplaced"/>
</dbReference>
<keyword evidence="2" id="KW-1185">Reference proteome</keyword>
<dbReference type="Gene3D" id="2.100.10.20">
    <property type="entry name" value="Vitelline membrane outer layer protein I (VOMI)"/>
    <property type="match status" value="1"/>
</dbReference>
<reference evidence="3" key="1">
    <citation type="submission" date="2025-08" db="UniProtKB">
        <authorList>
            <consortium name="RefSeq"/>
        </authorList>
    </citation>
    <scope>IDENTIFICATION</scope>
</reference>
<gene>
    <name evidence="3" type="primary">LOC107107126</name>
</gene>
<dbReference type="InterPro" id="IPR036706">
    <property type="entry name" value="VOMI_sf"/>
</dbReference>
<feature type="signal peptide" evidence="1">
    <location>
        <begin position="1"/>
        <end position="22"/>
    </location>
</feature>
<dbReference type="PANTHER" id="PTHR18841:SF2">
    <property type="entry name" value="VITELLINE MEMBRANE OUTER LAYER PROTEIN 1 HOMOLOG"/>
    <property type="match status" value="1"/>
</dbReference>
<evidence type="ECO:0000313" key="3">
    <source>
        <dbReference type="RefSeq" id="XP_015262858.1"/>
    </source>
</evidence>